<keyword evidence="2" id="KW-0732">Signal</keyword>
<reference evidence="3 4" key="1">
    <citation type="journal article" date="2015" name="Proc. Natl. Acad. Sci. U.S.A.">
        <title>The resurrection genome of Boea hygrometrica: A blueprint for survival of dehydration.</title>
        <authorList>
            <person name="Xiao L."/>
            <person name="Yang G."/>
            <person name="Zhang L."/>
            <person name="Yang X."/>
            <person name="Zhao S."/>
            <person name="Ji Z."/>
            <person name="Zhou Q."/>
            <person name="Hu M."/>
            <person name="Wang Y."/>
            <person name="Chen M."/>
            <person name="Xu Y."/>
            <person name="Jin H."/>
            <person name="Xiao X."/>
            <person name="Hu G."/>
            <person name="Bao F."/>
            <person name="Hu Y."/>
            <person name="Wan P."/>
            <person name="Li L."/>
            <person name="Deng X."/>
            <person name="Kuang T."/>
            <person name="Xiang C."/>
            <person name="Zhu J.K."/>
            <person name="Oliver M.J."/>
            <person name="He Y."/>
        </authorList>
    </citation>
    <scope>NUCLEOTIDE SEQUENCE [LARGE SCALE GENOMIC DNA]</scope>
    <source>
        <strain evidence="4">cv. XS01</strain>
    </source>
</reference>
<evidence type="ECO:0000313" key="3">
    <source>
        <dbReference type="EMBL" id="KZV51120.1"/>
    </source>
</evidence>
<feature type="chain" id="PRO_5016236485" evidence="2">
    <location>
        <begin position="28"/>
        <end position="276"/>
    </location>
</feature>
<evidence type="ECO:0000256" key="2">
    <source>
        <dbReference type="SAM" id="SignalP"/>
    </source>
</evidence>
<feature type="compositionally biased region" description="Acidic residues" evidence="1">
    <location>
        <begin position="267"/>
        <end position="276"/>
    </location>
</feature>
<feature type="compositionally biased region" description="Polar residues" evidence="1">
    <location>
        <begin position="241"/>
        <end position="256"/>
    </location>
</feature>
<feature type="region of interest" description="Disordered" evidence="1">
    <location>
        <begin position="186"/>
        <end position="208"/>
    </location>
</feature>
<dbReference type="Proteomes" id="UP000250235">
    <property type="component" value="Unassembled WGS sequence"/>
</dbReference>
<keyword evidence="3" id="KW-0238">DNA-binding</keyword>
<gene>
    <name evidence="3" type="ORF">F511_01912</name>
</gene>
<name>A0A2Z7CVH8_9LAMI</name>
<dbReference type="EMBL" id="KQ992022">
    <property type="protein sequence ID" value="KZV51120.1"/>
    <property type="molecule type" value="Genomic_DNA"/>
</dbReference>
<feature type="region of interest" description="Disordered" evidence="1">
    <location>
        <begin position="62"/>
        <end position="107"/>
    </location>
</feature>
<dbReference type="PANTHER" id="PTHR35274">
    <property type="entry name" value="E6-LIKE PROTEIN"/>
    <property type="match status" value="1"/>
</dbReference>
<feature type="signal peptide" evidence="2">
    <location>
        <begin position="1"/>
        <end position="27"/>
    </location>
</feature>
<sequence length="276" mass="31094">MASSSAKHWHPFLLLTLLSSLLHIAHARDSQFFNKIPTAINNNAIPDEEQPSLINQQQQEPSFLPENGNRYGLYGQESGERPHSSADTTTPDGIDSKQPLNKYRPKNYNPVAYVTQPEDFGDALPLTSYENSNGYANTQQEEEEYRSYPTTTPNNRNNYVNYYGRGSSFNSDPLATTETRFMGGAASEKYSNNGGETSRYQPQGMSDTRSLESGKYFYDVNSDKYSINHPYTRLNGVPATNEYSDSENTYEFNGENSIGGYRNQDNFQDEEDNGLP</sequence>
<evidence type="ECO:0000313" key="4">
    <source>
        <dbReference type="Proteomes" id="UP000250235"/>
    </source>
</evidence>
<dbReference type="PANTHER" id="PTHR35274:SF2">
    <property type="entry name" value="E6-LIKE PROTEIN"/>
    <property type="match status" value="1"/>
</dbReference>
<dbReference type="AlphaFoldDB" id="A0A2Z7CVH8"/>
<organism evidence="3 4">
    <name type="scientific">Dorcoceras hygrometricum</name>
    <dbReference type="NCBI Taxonomy" id="472368"/>
    <lineage>
        <taxon>Eukaryota</taxon>
        <taxon>Viridiplantae</taxon>
        <taxon>Streptophyta</taxon>
        <taxon>Embryophyta</taxon>
        <taxon>Tracheophyta</taxon>
        <taxon>Spermatophyta</taxon>
        <taxon>Magnoliopsida</taxon>
        <taxon>eudicotyledons</taxon>
        <taxon>Gunneridae</taxon>
        <taxon>Pentapetalae</taxon>
        <taxon>asterids</taxon>
        <taxon>lamiids</taxon>
        <taxon>Lamiales</taxon>
        <taxon>Gesneriaceae</taxon>
        <taxon>Didymocarpoideae</taxon>
        <taxon>Trichosporeae</taxon>
        <taxon>Loxocarpinae</taxon>
        <taxon>Dorcoceras</taxon>
    </lineage>
</organism>
<feature type="compositionally biased region" description="Polar residues" evidence="1">
    <location>
        <begin position="189"/>
        <end position="208"/>
    </location>
</feature>
<dbReference type="OrthoDB" id="1306371at2759"/>
<feature type="region of interest" description="Disordered" evidence="1">
    <location>
        <begin position="136"/>
        <end position="157"/>
    </location>
</feature>
<proteinExistence type="predicted"/>
<dbReference type="InterPro" id="IPR040290">
    <property type="entry name" value="Prot_E6-like"/>
</dbReference>
<evidence type="ECO:0000256" key="1">
    <source>
        <dbReference type="SAM" id="MobiDB-lite"/>
    </source>
</evidence>
<feature type="compositionally biased region" description="Low complexity" evidence="1">
    <location>
        <begin position="147"/>
        <end position="157"/>
    </location>
</feature>
<keyword evidence="3" id="KW-0371">Homeobox</keyword>
<dbReference type="GO" id="GO:0003677">
    <property type="term" value="F:DNA binding"/>
    <property type="evidence" value="ECO:0007669"/>
    <property type="project" value="UniProtKB-KW"/>
</dbReference>
<accession>A0A2Z7CVH8</accession>
<feature type="region of interest" description="Disordered" evidence="1">
    <location>
        <begin position="238"/>
        <end position="276"/>
    </location>
</feature>
<protein>
    <submittedName>
        <fullName evidence="3">Homeobox protein 2-like</fullName>
    </submittedName>
</protein>
<keyword evidence="4" id="KW-1185">Reference proteome</keyword>